<evidence type="ECO:0008006" key="3">
    <source>
        <dbReference type="Google" id="ProtNLM"/>
    </source>
</evidence>
<dbReference type="OrthoDB" id="2602488at2"/>
<sequence>MPDRQPRRPVPYFSQWETPAMTLAVVAEGAERALLRDPAWRGSGAATIEDYARWAGHLCGMACLRMVLAARGASPLPSMMELARGATAAGGYVEQPDGVIRGLIYAPLLPFMAEAFGIAGEIRLDLAAADLPALLADKDFFIASVHKDIRWPERHPDSRGGHLVLVTAATPEEIIFHNPSGHDPAAQADARLSPADFDRFFAGRGIAIARG</sequence>
<dbReference type="AlphaFoldDB" id="A0A1V2GUJ6"/>
<dbReference type="Gene3D" id="3.90.70.10">
    <property type="entry name" value="Cysteine proteinases"/>
    <property type="match status" value="1"/>
</dbReference>
<evidence type="ECO:0000313" key="1">
    <source>
        <dbReference type="EMBL" id="ONG44586.1"/>
    </source>
</evidence>
<keyword evidence="2" id="KW-1185">Reference proteome</keyword>
<proteinExistence type="predicted"/>
<reference evidence="1 2" key="1">
    <citation type="submission" date="2016-10" db="EMBL/GenBank/DDBJ databases">
        <title>Draft Genome sequence of Roseomonas sp. strain M3.</title>
        <authorList>
            <person name="Subhash Y."/>
            <person name="Lee S."/>
        </authorList>
    </citation>
    <scope>NUCLEOTIDE SEQUENCE [LARGE SCALE GENOMIC DNA]</scope>
    <source>
        <strain evidence="1 2">M3</strain>
    </source>
</reference>
<accession>A0A1V2GUJ6</accession>
<evidence type="ECO:0000313" key="2">
    <source>
        <dbReference type="Proteomes" id="UP000188879"/>
    </source>
</evidence>
<dbReference type="Proteomes" id="UP000188879">
    <property type="component" value="Unassembled WGS sequence"/>
</dbReference>
<gene>
    <name evidence="1" type="ORF">BKE38_28115</name>
</gene>
<name>A0A1V2GUJ6_9PROT</name>
<organism evidence="1 2">
    <name type="scientific">Teichococcus deserti</name>
    <dbReference type="NCBI Taxonomy" id="1817963"/>
    <lineage>
        <taxon>Bacteria</taxon>
        <taxon>Pseudomonadati</taxon>
        <taxon>Pseudomonadota</taxon>
        <taxon>Alphaproteobacteria</taxon>
        <taxon>Acetobacterales</taxon>
        <taxon>Roseomonadaceae</taxon>
        <taxon>Roseomonas</taxon>
    </lineage>
</organism>
<dbReference type="EMBL" id="MLCO01000428">
    <property type="protein sequence ID" value="ONG44586.1"/>
    <property type="molecule type" value="Genomic_DNA"/>
</dbReference>
<protein>
    <recommendedName>
        <fullName evidence="3">Peptidase C39-like domain-containing protein</fullName>
    </recommendedName>
</protein>
<comment type="caution">
    <text evidence="1">The sequence shown here is derived from an EMBL/GenBank/DDBJ whole genome shotgun (WGS) entry which is preliminary data.</text>
</comment>